<evidence type="ECO:0000313" key="8">
    <source>
        <dbReference type="Proteomes" id="UP000694925"/>
    </source>
</evidence>
<feature type="compositionally biased region" description="Basic and acidic residues" evidence="6">
    <location>
        <begin position="115"/>
        <end position="139"/>
    </location>
</feature>
<proteinExistence type="inferred from homology"/>
<dbReference type="GO" id="GO:0005829">
    <property type="term" value="C:cytosol"/>
    <property type="evidence" value="ECO:0007669"/>
    <property type="project" value="TreeGrafter"/>
</dbReference>
<dbReference type="PANTHER" id="PTHR11787">
    <property type="entry name" value="RAB GDP-DISSOCIATION INHIBITOR"/>
    <property type="match status" value="1"/>
</dbReference>
<dbReference type="GO" id="GO:0007264">
    <property type="term" value="P:small GTPase-mediated signal transduction"/>
    <property type="evidence" value="ECO:0007669"/>
    <property type="project" value="UniProtKB-UniRule"/>
</dbReference>
<dbReference type="FunFam" id="1.10.405.10:FF:000003">
    <property type="entry name" value="Rab proteins geranylgeranyltransferase component A"/>
    <property type="match status" value="1"/>
</dbReference>
<dbReference type="Gene3D" id="3.50.50.60">
    <property type="entry name" value="FAD/NAD(P)-binding domain"/>
    <property type="match status" value="1"/>
</dbReference>
<dbReference type="CTD" id="37246"/>
<dbReference type="SUPFAM" id="SSF54373">
    <property type="entry name" value="FAD-linked reductases, C-terminal domain"/>
    <property type="match status" value="1"/>
</dbReference>
<dbReference type="GO" id="GO:0006886">
    <property type="term" value="P:intracellular protein transport"/>
    <property type="evidence" value="ECO:0007669"/>
    <property type="project" value="InterPro"/>
</dbReference>
<dbReference type="Gene3D" id="1.10.405.10">
    <property type="entry name" value="Guanine Nucleotide Dissociation Inhibitor, domain 1"/>
    <property type="match status" value="1"/>
</dbReference>
<evidence type="ECO:0000256" key="6">
    <source>
        <dbReference type="SAM" id="MobiDB-lite"/>
    </source>
</evidence>
<dbReference type="GO" id="GO:0005968">
    <property type="term" value="C:Rab-protein geranylgeranyltransferase complex"/>
    <property type="evidence" value="ECO:0007669"/>
    <property type="project" value="UniProtKB-UniRule"/>
</dbReference>
<feature type="domain" description="RAE1/2" evidence="7">
    <location>
        <begin position="487"/>
        <end position="530"/>
    </location>
</feature>
<dbReference type="GO" id="GO:0005092">
    <property type="term" value="F:GDP-dissociation inhibitor activity"/>
    <property type="evidence" value="ECO:0007669"/>
    <property type="project" value="InterPro"/>
</dbReference>
<dbReference type="RefSeq" id="XP_017879640.1">
    <property type="nucleotide sequence ID" value="XM_018024151.2"/>
</dbReference>
<evidence type="ECO:0000256" key="5">
    <source>
        <dbReference type="PIRNR" id="PIRNR016550"/>
    </source>
</evidence>
<dbReference type="Pfam" id="PF22603">
    <property type="entry name" value="RAE1_2_domI_C"/>
    <property type="match status" value="1"/>
</dbReference>
<comment type="subcellular location">
    <subcellularLocation>
        <location evidence="1">Cytoplasm</location>
        <location evidence="1">Cytosol</location>
    </subcellularLocation>
</comment>
<dbReference type="GO" id="GO:0005634">
    <property type="term" value="C:nucleus"/>
    <property type="evidence" value="ECO:0007669"/>
    <property type="project" value="TreeGrafter"/>
</dbReference>
<dbReference type="Proteomes" id="UP000694925">
    <property type="component" value="Unplaced"/>
</dbReference>
<dbReference type="InterPro" id="IPR001738">
    <property type="entry name" value="Rab_escort"/>
</dbReference>
<dbReference type="PANTHER" id="PTHR11787:SF4">
    <property type="entry name" value="CHM, RAB ESCORT PROTEIN 1"/>
    <property type="match status" value="1"/>
</dbReference>
<dbReference type="PRINTS" id="PR00891">
    <property type="entry name" value="RABGDIREP"/>
</dbReference>
<feature type="region of interest" description="Disordered" evidence="6">
    <location>
        <begin position="114"/>
        <end position="139"/>
    </location>
</feature>
<dbReference type="InterPro" id="IPR054420">
    <property type="entry name" value="RAE1_2_domI_C"/>
</dbReference>
<dbReference type="AlphaFoldDB" id="A0AAJ7IYD0"/>
<accession>A0AAJ7IYD0</accession>
<feature type="region of interest" description="Disordered" evidence="6">
    <location>
        <begin position="470"/>
        <end position="496"/>
    </location>
</feature>
<evidence type="ECO:0000256" key="3">
    <source>
        <dbReference type="ARBA" id="ARBA00022468"/>
    </source>
</evidence>
<comment type="similarity">
    <text evidence="2 5">Belongs to the Rab GDI family.</text>
</comment>
<dbReference type="PRINTS" id="PR00893">
    <property type="entry name" value="RABESCORT"/>
</dbReference>
<dbReference type="Pfam" id="PF00996">
    <property type="entry name" value="GDI"/>
    <property type="match status" value="2"/>
</dbReference>
<dbReference type="KEGG" id="ccal:108624683"/>
<dbReference type="GeneID" id="108624683"/>
<comment type="function">
    <text evidence="5">Substrate-binding subunit (component A) of the Rab geranylgeranyltransferase (GGTase) complex. Binds unprenylated Rab proteins and presents the substrate peptide to the catalytic component B. The component A is thought to be regenerated by transferring its prenylated Rab back to the donor membrane.</text>
</comment>
<reference evidence="9" key="1">
    <citation type="submission" date="2025-08" db="UniProtKB">
        <authorList>
            <consortium name="RefSeq"/>
        </authorList>
    </citation>
    <scope>IDENTIFICATION</scope>
    <source>
        <tissue evidence="9">Whole body</tissue>
    </source>
</reference>
<dbReference type="GO" id="GO:0016192">
    <property type="term" value="P:vesicle-mediated transport"/>
    <property type="evidence" value="ECO:0007669"/>
    <property type="project" value="TreeGrafter"/>
</dbReference>
<keyword evidence="4 5" id="KW-0963">Cytoplasm</keyword>
<dbReference type="PIRSF" id="PIRSF016550">
    <property type="entry name" value="Rab_ger_ger_transf_A_euk"/>
    <property type="match status" value="1"/>
</dbReference>
<feature type="compositionally biased region" description="Basic and acidic residues" evidence="6">
    <location>
        <begin position="477"/>
        <end position="496"/>
    </location>
</feature>
<feature type="compositionally biased region" description="Basic and acidic residues" evidence="6">
    <location>
        <begin position="577"/>
        <end position="595"/>
    </location>
</feature>
<dbReference type="Gene3D" id="3.30.519.10">
    <property type="entry name" value="Guanine Nucleotide Dissociation Inhibitor, domain 2"/>
    <property type="match status" value="1"/>
</dbReference>
<evidence type="ECO:0000256" key="4">
    <source>
        <dbReference type="ARBA" id="ARBA00022490"/>
    </source>
</evidence>
<keyword evidence="3 5" id="KW-0343">GTPase activation</keyword>
<feature type="compositionally biased region" description="Acidic residues" evidence="6">
    <location>
        <begin position="562"/>
        <end position="571"/>
    </location>
</feature>
<dbReference type="InterPro" id="IPR018203">
    <property type="entry name" value="GDP_dissociation_inhibitor"/>
</dbReference>
<dbReference type="SUPFAM" id="SSF51905">
    <property type="entry name" value="FAD/NAD(P)-binding domain"/>
    <property type="match status" value="1"/>
</dbReference>
<name>A0AAJ7IYD0_9HYME</name>
<keyword evidence="8" id="KW-1185">Reference proteome</keyword>
<evidence type="ECO:0000313" key="9">
    <source>
        <dbReference type="RefSeq" id="XP_017879640.1"/>
    </source>
</evidence>
<organism evidence="8 9">
    <name type="scientific">Ceratina calcarata</name>
    <dbReference type="NCBI Taxonomy" id="156304"/>
    <lineage>
        <taxon>Eukaryota</taxon>
        <taxon>Metazoa</taxon>
        <taxon>Ecdysozoa</taxon>
        <taxon>Arthropoda</taxon>
        <taxon>Hexapoda</taxon>
        <taxon>Insecta</taxon>
        <taxon>Pterygota</taxon>
        <taxon>Neoptera</taxon>
        <taxon>Endopterygota</taxon>
        <taxon>Hymenoptera</taxon>
        <taxon>Apocrita</taxon>
        <taxon>Aculeata</taxon>
        <taxon>Apoidea</taxon>
        <taxon>Anthophila</taxon>
        <taxon>Apidae</taxon>
        <taxon>Ceratina</taxon>
        <taxon>Zadontomerus</taxon>
    </lineage>
</organism>
<evidence type="ECO:0000256" key="2">
    <source>
        <dbReference type="ARBA" id="ARBA00005593"/>
    </source>
</evidence>
<gene>
    <name evidence="9" type="primary">LOC108624683</name>
</gene>
<evidence type="ECO:0000259" key="7">
    <source>
        <dbReference type="Pfam" id="PF22603"/>
    </source>
</evidence>
<dbReference type="InterPro" id="IPR036188">
    <property type="entry name" value="FAD/NAD-bd_sf"/>
</dbReference>
<feature type="region of interest" description="Disordered" evidence="6">
    <location>
        <begin position="553"/>
        <end position="595"/>
    </location>
</feature>
<protein>
    <recommendedName>
        <fullName evidence="5">Rab proteins geranylgeranyltransferase component A</fullName>
    </recommendedName>
</protein>
<dbReference type="GO" id="GO:0005096">
    <property type="term" value="F:GTPase activator activity"/>
    <property type="evidence" value="ECO:0007669"/>
    <property type="project" value="UniProtKB-UniRule"/>
</dbReference>
<sequence length="595" mass="66776">MEDYLPNEYDVVVVGTGMTESIVAAAASRIGKRVLHLDSNEYYGGLWATFNFDGLQKWIEDLQNSKKNDESLDIGLEDGEKFLRTSTEYSTVENIEETWYIAGEADLPVVVSKDTQTDHSSDGTGSGDEKSDEDKAEKKENVKQWSVDRIRKEYRKFNIDLAPKLLFARGELVELLISSNIARYAEFRAVSRVATFMDGKLTQVPCSRADVFANKTVSVVEKRMLMQLLTSCMEQGADSPEFDGFRDKTFLEYLKTKNLTPIVQHYVVQAIAMATEKTSCRDGVNRTKHFLNSLGRYGNTPFLWPMYGSGELPQCFCRLCAVFGGVYCLKRQLDGVVMSENKCKAIISGKQKISLEHLVLGQGHLPAEVVASEGEQRISRGIFITDRSIMQGEKENLTLLYYPPEQPDQEPVTLIELGPSTNACPQGLFMVHMTCKRTKDAKEDLAYVVEKFLKAEPLDPMAVRASIHSHTQTVPNDKQHVQDGEHAARDETEDSPKPQVLWSLYLNLPASDIKLDDSTAKNLHLCSGPDLDLDFDFAVNQAKNIFKSMYPDEDFLPRAPDPEEIVLEGEEAPGPKFEGDTEAEKQDVEKAEKED</sequence>
<evidence type="ECO:0000256" key="1">
    <source>
        <dbReference type="ARBA" id="ARBA00004514"/>
    </source>
</evidence>